<evidence type="ECO:0000256" key="3">
    <source>
        <dbReference type="ARBA" id="ARBA00022842"/>
    </source>
</evidence>
<dbReference type="InterPro" id="IPR046945">
    <property type="entry name" value="RHMD-like"/>
</dbReference>
<dbReference type="SUPFAM" id="SSF54826">
    <property type="entry name" value="Enolase N-terminal domain-like"/>
    <property type="match status" value="1"/>
</dbReference>
<dbReference type="InterPro" id="IPR036849">
    <property type="entry name" value="Enolase-like_C_sf"/>
</dbReference>
<reference evidence="6 7" key="1">
    <citation type="submission" date="2019-11" db="EMBL/GenBank/DDBJ databases">
        <title>Acidiferrimicrobium australis gen. nov., sp. nov., an acidophilic and obligately heterotrophic, member of the Actinobacteria that catalyses dissimilatory oxido- reduction of iron isolated from metal-rich acidic water in Chile.</title>
        <authorList>
            <person name="Gonzalez D."/>
            <person name="Huber K."/>
            <person name="Hedrich S."/>
            <person name="Rojas-Villalobos C."/>
            <person name="Quatrini R."/>
            <person name="Dinamarca M.A."/>
            <person name="Schwarz A."/>
            <person name="Canales C."/>
            <person name="Nancucheo I."/>
        </authorList>
    </citation>
    <scope>NUCLEOTIDE SEQUENCE [LARGE SCALE GENOMIC DNA]</scope>
    <source>
        <strain evidence="6 7">USS-CCA1</strain>
    </source>
</reference>
<dbReference type="CDD" id="cd03328">
    <property type="entry name" value="MR_like_3"/>
    <property type="match status" value="1"/>
</dbReference>
<proteinExistence type="predicted"/>
<comment type="caution">
    <text evidence="6">The sequence shown here is derived from an EMBL/GenBank/DDBJ whole genome shotgun (WGS) entry which is preliminary data.</text>
</comment>
<dbReference type="InterPro" id="IPR013342">
    <property type="entry name" value="Mandelate_racemase_C"/>
</dbReference>
<dbReference type="InterPro" id="IPR013341">
    <property type="entry name" value="Mandelate_racemase_N_dom"/>
</dbReference>
<dbReference type="SFLD" id="SFLDS00001">
    <property type="entry name" value="Enolase"/>
    <property type="match status" value="1"/>
</dbReference>
<evidence type="ECO:0000259" key="5">
    <source>
        <dbReference type="SMART" id="SM00922"/>
    </source>
</evidence>
<dbReference type="EMBL" id="WJHE01001143">
    <property type="protein sequence ID" value="MST34675.1"/>
    <property type="molecule type" value="Genomic_DNA"/>
</dbReference>
<keyword evidence="7" id="KW-1185">Reference proteome</keyword>
<dbReference type="PANTHER" id="PTHR13794:SF58">
    <property type="entry name" value="MITOCHONDRIAL ENOLASE SUPERFAMILY MEMBER 1"/>
    <property type="match status" value="1"/>
</dbReference>
<dbReference type="Gene3D" id="3.20.20.120">
    <property type="entry name" value="Enolase-like C-terminal domain"/>
    <property type="match status" value="1"/>
</dbReference>
<gene>
    <name evidence="6" type="ORF">GHK86_18340</name>
</gene>
<name>A0ABW9QXS7_9ACTN</name>
<accession>A0ABW9QXS7</accession>
<evidence type="ECO:0000256" key="2">
    <source>
        <dbReference type="ARBA" id="ARBA00022723"/>
    </source>
</evidence>
<organism evidence="6 7">
    <name type="scientific">Acidiferrimicrobium australe</name>
    <dbReference type="NCBI Taxonomy" id="2664430"/>
    <lineage>
        <taxon>Bacteria</taxon>
        <taxon>Bacillati</taxon>
        <taxon>Actinomycetota</taxon>
        <taxon>Acidimicrobiia</taxon>
        <taxon>Acidimicrobiales</taxon>
        <taxon>Acidimicrobiaceae</taxon>
        <taxon>Acidiferrimicrobium</taxon>
    </lineage>
</organism>
<evidence type="ECO:0000256" key="4">
    <source>
        <dbReference type="SAM" id="MobiDB-lite"/>
    </source>
</evidence>
<keyword evidence="2" id="KW-0479">Metal-binding</keyword>
<comment type="cofactor">
    <cofactor evidence="1">
        <name>Mg(2+)</name>
        <dbReference type="ChEBI" id="CHEBI:18420"/>
    </cofactor>
</comment>
<evidence type="ECO:0000313" key="7">
    <source>
        <dbReference type="Proteomes" id="UP000437736"/>
    </source>
</evidence>
<dbReference type="Proteomes" id="UP000437736">
    <property type="component" value="Unassembled WGS sequence"/>
</dbReference>
<dbReference type="Gene3D" id="3.30.390.10">
    <property type="entry name" value="Enolase-like, N-terminal domain"/>
    <property type="match status" value="1"/>
</dbReference>
<dbReference type="PANTHER" id="PTHR13794">
    <property type="entry name" value="ENOLASE SUPERFAMILY, MANDELATE RACEMASE"/>
    <property type="match status" value="1"/>
</dbReference>
<dbReference type="Pfam" id="PF02746">
    <property type="entry name" value="MR_MLE_N"/>
    <property type="match status" value="1"/>
</dbReference>
<keyword evidence="3" id="KW-0460">Magnesium</keyword>
<dbReference type="SFLD" id="SFLDG00179">
    <property type="entry name" value="mandelate_racemase"/>
    <property type="match status" value="1"/>
</dbReference>
<dbReference type="Pfam" id="PF13378">
    <property type="entry name" value="MR_MLE_C"/>
    <property type="match status" value="1"/>
</dbReference>
<dbReference type="SMART" id="SM00922">
    <property type="entry name" value="MR_MLE"/>
    <property type="match status" value="1"/>
</dbReference>
<dbReference type="SUPFAM" id="SSF51604">
    <property type="entry name" value="Enolase C-terminal domain-like"/>
    <property type="match status" value="1"/>
</dbReference>
<sequence>MARSSDAVDAVDTRVYTIPTDHPEGDGTLAWDSTTLVVVTVRAGETTGLGWTYTSAAAKDLIDDKLAGTVQGTDPLDVVGTHETMVRAVRNTGRPGLVSCAISAVDTALWDLKARLLGVALADLWGRGRADVPLYGSGGFTTYDDDTTRRQVEGWLGAGMSRVKIKIGESWGSEPQRDLHRARLVRRLVGDDVQVFVDANGAYTRKQAVRMGLRLAEEAGVVWFEEPVSSDDRTGLREVRDQCPQDVAAGEYGYLPHYFAELVTDEAVDCVQADVTRCGGYTDWLRVAGLVACHGLPISGHCAPNLHAHVAVHCPHLAHLEYFHDHVRIEQMLFDGALSPRGGALVPGSDPGHGMALKTADAEPYRTA</sequence>
<protein>
    <submittedName>
        <fullName evidence="6">Mandelate racemase</fullName>
    </submittedName>
</protein>
<feature type="region of interest" description="Disordered" evidence="4">
    <location>
        <begin position="347"/>
        <end position="368"/>
    </location>
</feature>
<feature type="domain" description="Mandelate racemase/muconate lactonizing enzyme C-terminal" evidence="5">
    <location>
        <begin position="145"/>
        <end position="246"/>
    </location>
</feature>
<dbReference type="InterPro" id="IPR029017">
    <property type="entry name" value="Enolase-like_N"/>
</dbReference>
<evidence type="ECO:0000313" key="6">
    <source>
        <dbReference type="EMBL" id="MST34675.1"/>
    </source>
</evidence>
<dbReference type="InterPro" id="IPR029065">
    <property type="entry name" value="Enolase_C-like"/>
</dbReference>
<evidence type="ECO:0000256" key="1">
    <source>
        <dbReference type="ARBA" id="ARBA00001946"/>
    </source>
</evidence>